<feature type="domain" description="EF-hand" evidence="18">
    <location>
        <begin position="351"/>
        <end position="386"/>
    </location>
</feature>
<dbReference type="InterPro" id="IPR050205">
    <property type="entry name" value="CDPK_Ser/Thr_kinases"/>
</dbReference>
<feature type="domain" description="EF-hand" evidence="18">
    <location>
        <begin position="387"/>
        <end position="422"/>
    </location>
</feature>
<keyword evidence="5" id="KW-0519">Myristate</keyword>
<dbReference type="FunFam" id="1.10.238.10:FF:000015">
    <property type="entry name" value="Calcium-dependent protein kinase 1"/>
    <property type="match status" value="1"/>
</dbReference>
<comment type="subcellular location">
    <subcellularLocation>
        <location evidence="1">Membrane</location>
        <topology evidence="1">Lipid-anchor</topology>
    </subcellularLocation>
</comment>
<keyword evidence="20" id="KW-1185">Reference proteome</keyword>
<dbReference type="InterPro" id="IPR011992">
    <property type="entry name" value="EF-hand-dom_pair"/>
</dbReference>
<dbReference type="GO" id="GO:0005524">
    <property type="term" value="F:ATP binding"/>
    <property type="evidence" value="ECO:0007669"/>
    <property type="project" value="UniProtKB-UniRule"/>
</dbReference>
<evidence type="ECO:0000259" key="17">
    <source>
        <dbReference type="PROSITE" id="PS50011"/>
    </source>
</evidence>
<reference evidence="19" key="1">
    <citation type="submission" date="2024-10" db="EMBL/GenBank/DDBJ databases">
        <authorList>
            <person name="Ryan C."/>
        </authorList>
    </citation>
    <scope>NUCLEOTIDE SEQUENCE [LARGE SCALE GENOMIC DNA]</scope>
</reference>
<keyword evidence="6" id="KW-0479">Metal-binding</keyword>
<dbReference type="Gene3D" id="1.10.510.10">
    <property type="entry name" value="Transferase(Phosphotransferase) domain 1"/>
    <property type="match status" value="1"/>
</dbReference>
<evidence type="ECO:0000256" key="10">
    <source>
        <dbReference type="ARBA" id="ARBA00022837"/>
    </source>
</evidence>
<dbReference type="Pfam" id="PF00069">
    <property type="entry name" value="Pkinase"/>
    <property type="match status" value="1"/>
</dbReference>
<accession>A0ABC9AP72</accession>
<dbReference type="InterPro" id="IPR002048">
    <property type="entry name" value="EF_hand_dom"/>
</dbReference>
<evidence type="ECO:0000256" key="2">
    <source>
        <dbReference type="ARBA" id="ARBA00012513"/>
    </source>
</evidence>
<evidence type="ECO:0000256" key="1">
    <source>
        <dbReference type="ARBA" id="ARBA00004635"/>
    </source>
</evidence>
<keyword evidence="11 15" id="KW-0067">ATP-binding</keyword>
<dbReference type="CDD" id="cd05117">
    <property type="entry name" value="STKc_CAMK"/>
    <property type="match status" value="1"/>
</dbReference>
<keyword evidence="8 15" id="KW-0547">Nucleotide-binding</keyword>
<name>A0ABC9AP72_9POAL</name>
<dbReference type="Pfam" id="PF13499">
    <property type="entry name" value="EF-hand_7"/>
    <property type="match status" value="2"/>
</dbReference>
<feature type="region of interest" description="Disordered" evidence="16">
    <location>
        <begin position="17"/>
        <end position="44"/>
    </location>
</feature>
<feature type="domain" description="Protein kinase" evidence="17">
    <location>
        <begin position="56"/>
        <end position="310"/>
    </location>
</feature>
<dbReference type="PROSITE" id="PS50011">
    <property type="entry name" value="PROTEIN_KINASE_DOM"/>
    <property type="match status" value="1"/>
</dbReference>
<evidence type="ECO:0000313" key="20">
    <source>
        <dbReference type="Proteomes" id="UP001497457"/>
    </source>
</evidence>
<dbReference type="GO" id="GO:0016020">
    <property type="term" value="C:membrane"/>
    <property type="evidence" value="ECO:0007669"/>
    <property type="project" value="UniProtKB-SubCell"/>
</dbReference>
<keyword evidence="9" id="KW-0418">Kinase</keyword>
<feature type="domain" description="EF-hand" evidence="18">
    <location>
        <begin position="459"/>
        <end position="492"/>
    </location>
</feature>
<dbReference type="FunFam" id="1.10.510.10:FF:000178">
    <property type="entry name" value="Calcium-dependent protein kinase 5"/>
    <property type="match status" value="1"/>
</dbReference>
<feature type="binding site" evidence="15">
    <location>
        <position position="85"/>
    </location>
    <ligand>
        <name>ATP</name>
        <dbReference type="ChEBI" id="CHEBI:30616"/>
    </ligand>
</feature>
<gene>
    <name evidence="19" type="ORF">URODEC1_LOCUS55598</name>
</gene>
<dbReference type="SUPFAM" id="SSF56112">
    <property type="entry name" value="Protein kinase-like (PK-like)"/>
    <property type="match status" value="1"/>
</dbReference>
<evidence type="ECO:0000256" key="3">
    <source>
        <dbReference type="ARBA" id="ARBA00022527"/>
    </source>
</evidence>
<sequence length="492" mass="54808">MGNWCAKTYVLEIPITSEPVQRPAPEREVPRRPPPPPPGEVGSVLQRPMVDVRTLFRLERKLGSGQSGTVCLCTERATGLNYACKSVSKRRADVGDVRREIAILQHLSGQSNVVEFKAAFEDADSVHIVMELCPGGELFDRIKAKGAYSERQASGVCGDIVTIVRDCHFMGVMHRNVQPENLLLASAAEDAPLKATDFGISVFIEEGNIYKDIVGAVYYVAPEVLHGNYGKEIDVWSVGVILYILLCGSPPFWGETEKATLDAILGDQLDLSSTPWPSISESAKDLIRKMLNRDPQKRITAAQALEHPWLKGAAPDRPVDSALLSRMKQFKAMNKLKQLALKVIAENLSPEETKGLKQMFNNLDTDKSGTIEVEELKEGLRKLGSKISEAEVQKLMEAVDVDRSGSIDYTEFLTAMMDKHKLENEEGLLRAFQYFDKDNNGYITRDELEQAMARYRIGEASIIQVLAEVDKDKDGRIDYEEFVEMIRKGSNT</sequence>
<keyword evidence="3" id="KW-0723">Serine/threonine-protein kinase</keyword>
<dbReference type="PROSITE" id="PS50222">
    <property type="entry name" value="EF_HAND_2"/>
    <property type="match status" value="4"/>
</dbReference>
<dbReference type="SMART" id="SM00054">
    <property type="entry name" value="EFh"/>
    <property type="match status" value="4"/>
</dbReference>
<evidence type="ECO:0000256" key="12">
    <source>
        <dbReference type="ARBA" id="ARBA00023288"/>
    </source>
</evidence>
<dbReference type="InterPro" id="IPR018247">
    <property type="entry name" value="EF_Hand_1_Ca_BS"/>
</dbReference>
<dbReference type="Gene3D" id="1.10.238.10">
    <property type="entry name" value="EF-hand"/>
    <property type="match status" value="1"/>
</dbReference>
<evidence type="ECO:0000256" key="5">
    <source>
        <dbReference type="ARBA" id="ARBA00022707"/>
    </source>
</evidence>
<organism evidence="19 20">
    <name type="scientific">Urochloa decumbens</name>
    <dbReference type="NCBI Taxonomy" id="240449"/>
    <lineage>
        <taxon>Eukaryota</taxon>
        <taxon>Viridiplantae</taxon>
        <taxon>Streptophyta</taxon>
        <taxon>Embryophyta</taxon>
        <taxon>Tracheophyta</taxon>
        <taxon>Spermatophyta</taxon>
        <taxon>Magnoliopsida</taxon>
        <taxon>Liliopsida</taxon>
        <taxon>Poales</taxon>
        <taxon>Poaceae</taxon>
        <taxon>PACMAD clade</taxon>
        <taxon>Panicoideae</taxon>
        <taxon>Panicodae</taxon>
        <taxon>Paniceae</taxon>
        <taxon>Melinidinae</taxon>
        <taxon>Urochloa</taxon>
    </lineage>
</organism>
<dbReference type="PANTHER" id="PTHR24349">
    <property type="entry name" value="SERINE/THREONINE-PROTEIN KINASE"/>
    <property type="match status" value="1"/>
</dbReference>
<evidence type="ECO:0000256" key="15">
    <source>
        <dbReference type="PROSITE-ProRule" id="PRU10141"/>
    </source>
</evidence>
<keyword evidence="10" id="KW-0106">Calcium</keyword>
<evidence type="ECO:0000259" key="18">
    <source>
        <dbReference type="PROSITE" id="PS50222"/>
    </source>
</evidence>
<comment type="catalytic activity">
    <reaction evidence="13">
        <text>L-threonyl-[protein] + ATP = O-phospho-L-threonyl-[protein] + ADP + H(+)</text>
        <dbReference type="Rhea" id="RHEA:46608"/>
        <dbReference type="Rhea" id="RHEA-COMP:11060"/>
        <dbReference type="Rhea" id="RHEA-COMP:11605"/>
        <dbReference type="ChEBI" id="CHEBI:15378"/>
        <dbReference type="ChEBI" id="CHEBI:30013"/>
        <dbReference type="ChEBI" id="CHEBI:30616"/>
        <dbReference type="ChEBI" id="CHEBI:61977"/>
        <dbReference type="ChEBI" id="CHEBI:456216"/>
        <dbReference type="EC" id="2.7.11.1"/>
    </reaction>
</comment>
<proteinExistence type="predicted"/>
<keyword evidence="12" id="KW-0449">Lipoprotein</keyword>
<dbReference type="Proteomes" id="UP001497457">
    <property type="component" value="Chromosome 21rd"/>
</dbReference>
<keyword evidence="4" id="KW-0808">Transferase</keyword>
<evidence type="ECO:0000256" key="6">
    <source>
        <dbReference type="ARBA" id="ARBA00022723"/>
    </source>
</evidence>
<dbReference type="AlphaFoldDB" id="A0ABC9AP72"/>
<dbReference type="GO" id="GO:0004674">
    <property type="term" value="F:protein serine/threonine kinase activity"/>
    <property type="evidence" value="ECO:0007669"/>
    <property type="project" value="UniProtKB-KW"/>
</dbReference>
<dbReference type="EC" id="2.7.11.1" evidence="2"/>
<evidence type="ECO:0000256" key="4">
    <source>
        <dbReference type="ARBA" id="ARBA00022679"/>
    </source>
</evidence>
<evidence type="ECO:0000256" key="7">
    <source>
        <dbReference type="ARBA" id="ARBA00022737"/>
    </source>
</evidence>
<evidence type="ECO:0000256" key="13">
    <source>
        <dbReference type="ARBA" id="ARBA00047899"/>
    </source>
</evidence>
<evidence type="ECO:0000256" key="11">
    <source>
        <dbReference type="ARBA" id="ARBA00022840"/>
    </source>
</evidence>
<protein>
    <recommendedName>
        <fullName evidence="2">non-specific serine/threonine protein kinase</fullName>
        <ecNumber evidence="2">2.7.11.1</ecNumber>
    </recommendedName>
</protein>
<dbReference type="InterPro" id="IPR011009">
    <property type="entry name" value="Kinase-like_dom_sf"/>
</dbReference>
<comment type="catalytic activity">
    <reaction evidence="14">
        <text>L-seryl-[protein] + ATP = O-phospho-L-seryl-[protein] + ADP + H(+)</text>
        <dbReference type="Rhea" id="RHEA:17989"/>
        <dbReference type="Rhea" id="RHEA-COMP:9863"/>
        <dbReference type="Rhea" id="RHEA-COMP:11604"/>
        <dbReference type="ChEBI" id="CHEBI:15378"/>
        <dbReference type="ChEBI" id="CHEBI:29999"/>
        <dbReference type="ChEBI" id="CHEBI:30616"/>
        <dbReference type="ChEBI" id="CHEBI:83421"/>
        <dbReference type="ChEBI" id="CHEBI:456216"/>
        <dbReference type="EC" id="2.7.11.1"/>
    </reaction>
</comment>
<evidence type="ECO:0000256" key="9">
    <source>
        <dbReference type="ARBA" id="ARBA00022777"/>
    </source>
</evidence>
<evidence type="ECO:0000256" key="14">
    <source>
        <dbReference type="ARBA" id="ARBA00048679"/>
    </source>
</evidence>
<dbReference type="InterPro" id="IPR000719">
    <property type="entry name" value="Prot_kinase_dom"/>
</dbReference>
<evidence type="ECO:0000256" key="8">
    <source>
        <dbReference type="ARBA" id="ARBA00022741"/>
    </source>
</evidence>
<dbReference type="PROSITE" id="PS00018">
    <property type="entry name" value="EF_HAND_1"/>
    <property type="match status" value="4"/>
</dbReference>
<dbReference type="SUPFAM" id="SSF47473">
    <property type="entry name" value="EF-hand"/>
    <property type="match status" value="1"/>
</dbReference>
<dbReference type="Gene3D" id="3.30.200.20">
    <property type="entry name" value="Phosphorylase Kinase, domain 1"/>
    <property type="match status" value="1"/>
</dbReference>
<evidence type="ECO:0000256" key="16">
    <source>
        <dbReference type="SAM" id="MobiDB-lite"/>
    </source>
</evidence>
<dbReference type="GO" id="GO:0046872">
    <property type="term" value="F:metal ion binding"/>
    <property type="evidence" value="ECO:0007669"/>
    <property type="project" value="UniProtKB-KW"/>
</dbReference>
<feature type="domain" description="EF-hand" evidence="18">
    <location>
        <begin position="423"/>
        <end position="458"/>
    </location>
</feature>
<dbReference type="EMBL" id="OZ075131">
    <property type="protein sequence ID" value="CAL4980288.1"/>
    <property type="molecule type" value="Genomic_DNA"/>
</dbReference>
<dbReference type="InterPro" id="IPR017441">
    <property type="entry name" value="Protein_kinase_ATP_BS"/>
</dbReference>
<evidence type="ECO:0000313" key="19">
    <source>
        <dbReference type="EMBL" id="CAL4980288.1"/>
    </source>
</evidence>
<dbReference type="PROSITE" id="PS00107">
    <property type="entry name" value="PROTEIN_KINASE_ATP"/>
    <property type="match status" value="1"/>
</dbReference>
<keyword evidence="7" id="KW-0677">Repeat</keyword>